<evidence type="ECO:0000313" key="1">
    <source>
        <dbReference type="EMBL" id="BAD39044.1"/>
    </source>
</evidence>
<reference evidence="1 2" key="1">
    <citation type="journal article" date="2004" name="Nucleic Acids Res.">
        <title>Genome sequence of Symbiobacterium thermophilum, an uncultivable bacterium that depends on microbial commensalism.</title>
        <authorList>
            <person name="Ueda K."/>
            <person name="Yamashita A."/>
            <person name="Ishikawa J."/>
            <person name="Shimada M."/>
            <person name="Watsuji T."/>
            <person name="Morimura K."/>
            <person name="Ikeda H."/>
            <person name="Hattori M."/>
            <person name="Beppu T."/>
        </authorList>
    </citation>
    <scope>NUCLEOTIDE SEQUENCE [LARGE SCALE GENOMIC DNA]</scope>
    <source>
        <strain evidence="2">T / IAM 14863</strain>
    </source>
</reference>
<gene>
    <name evidence="1" type="ordered locus">STH59</name>
</gene>
<organism evidence="1 2">
    <name type="scientific">Symbiobacterium thermophilum (strain DSM 24528 / JCM 14929 / IAM 14863 / T)</name>
    <dbReference type="NCBI Taxonomy" id="292459"/>
    <lineage>
        <taxon>Bacteria</taxon>
        <taxon>Bacillati</taxon>
        <taxon>Bacillota</taxon>
        <taxon>Clostridia</taxon>
        <taxon>Eubacteriales</taxon>
        <taxon>Symbiobacteriaceae</taxon>
        <taxon>Symbiobacterium</taxon>
    </lineage>
</organism>
<dbReference type="KEGG" id="sth:STH59"/>
<dbReference type="AlphaFoldDB" id="Q67TE9"/>
<evidence type="ECO:0000313" key="2">
    <source>
        <dbReference type="Proteomes" id="UP000000417"/>
    </source>
</evidence>
<sequence length="176" mass="19951">MRRSLRKIDSQEVQQYAQSEPLFTVTSLDEARQRLVDMGQDPARYCFYTWMRQGVRYYRVWEDQRLKEGIVKPAPFGQEAARLKRADAEKLYTVAKRFAGDRVEFAQRDGVLWVIDGETGKAKVGISVPVVGGGLIFYQGEWNEHQAAHFVNALLVRGQRPDAAFVEAEALAGVPS</sequence>
<dbReference type="Proteomes" id="UP000000417">
    <property type="component" value="Chromosome"/>
</dbReference>
<name>Q67TE9_SYMTH</name>
<keyword evidence="2" id="KW-1185">Reference proteome</keyword>
<protein>
    <submittedName>
        <fullName evidence="1">Uncharacterized protein</fullName>
    </submittedName>
</protein>
<dbReference type="STRING" id="292459.STH59"/>
<dbReference type="HOGENOM" id="CLU_1524373_0_0_9"/>
<dbReference type="RefSeq" id="WP_011194194.1">
    <property type="nucleotide sequence ID" value="NC_006177.1"/>
</dbReference>
<dbReference type="EMBL" id="AP006840">
    <property type="protein sequence ID" value="BAD39044.1"/>
    <property type="molecule type" value="Genomic_DNA"/>
</dbReference>
<proteinExistence type="predicted"/>
<accession>Q67TE9</accession>